<organism evidence="3 4">
    <name type="scientific">Prolixibacter denitrificans</name>
    <dbReference type="NCBI Taxonomy" id="1541063"/>
    <lineage>
        <taxon>Bacteria</taxon>
        <taxon>Pseudomonadati</taxon>
        <taxon>Bacteroidota</taxon>
        <taxon>Bacteroidia</taxon>
        <taxon>Marinilabiliales</taxon>
        <taxon>Prolixibacteraceae</taxon>
        <taxon>Prolixibacter</taxon>
    </lineage>
</organism>
<sequence length="116" mass="13446">MTNYQKTKIMARKHSTDRNGNHFSEHTKQQVWEKAFVVSGIDSHRKRKDRCGAWIEWNHYGVTNHNGTGWEIDHIRPVAKGGGDELSNLQPLQWQNNREKGDNYPASNFCIVKAKN</sequence>
<feature type="region of interest" description="Disordered" evidence="1">
    <location>
        <begin position="1"/>
        <end position="27"/>
    </location>
</feature>
<proteinExistence type="predicted"/>
<name>A0ABQ0ZPJ3_9BACT</name>
<gene>
    <name evidence="3" type="ORF">JCM18694_35270</name>
</gene>
<evidence type="ECO:0000259" key="2">
    <source>
        <dbReference type="SMART" id="SM00507"/>
    </source>
</evidence>
<dbReference type="PANTHER" id="PTHR33427">
    <property type="entry name" value="HNH ENDONUCLEASE"/>
    <property type="match status" value="1"/>
</dbReference>
<evidence type="ECO:0000313" key="4">
    <source>
        <dbReference type="Proteomes" id="UP000396862"/>
    </source>
</evidence>
<comment type="caution">
    <text evidence="3">The sequence shown here is derived from an EMBL/GenBank/DDBJ whole genome shotgun (WGS) entry which is preliminary data.</text>
</comment>
<dbReference type="Pfam" id="PF01844">
    <property type="entry name" value="HNH"/>
    <property type="match status" value="1"/>
</dbReference>
<dbReference type="PANTHER" id="PTHR33427:SF1">
    <property type="entry name" value="F6A14.21 PROTEIN"/>
    <property type="match status" value="1"/>
</dbReference>
<evidence type="ECO:0000256" key="1">
    <source>
        <dbReference type="SAM" id="MobiDB-lite"/>
    </source>
</evidence>
<feature type="domain" description="HNH nuclease" evidence="2">
    <location>
        <begin position="40"/>
        <end position="98"/>
    </location>
</feature>
<dbReference type="CDD" id="cd00085">
    <property type="entry name" value="HNHc"/>
    <property type="match status" value="1"/>
</dbReference>
<accession>A0ABQ0ZPJ3</accession>
<dbReference type="InterPro" id="IPR002711">
    <property type="entry name" value="HNH"/>
</dbReference>
<dbReference type="InterPro" id="IPR003615">
    <property type="entry name" value="HNH_nuc"/>
</dbReference>
<keyword evidence="4" id="KW-1185">Reference proteome</keyword>
<feature type="compositionally biased region" description="Basic and acidic residues" evidence="1">
    <location>
        <begin position="14"/>
        <end position="27"/>
    </location>
</feature>
<dbReference type="Gene3D" id="1.10.30.50">
    <property type="match status" value="1"/>
</dbReference>
<reference evidence="3 4" key="1">
    <citation type="submission" date="2019-10" db="EMBL/GenBank/DDBJ databases">
        <title>Prolixibacter strains distinguished by the presence of nitrate reductase genes were adept at nitrate-dependent anaerobic corrosion of metallic iron and carbon steel.</title>
        <authorList>
            <person name="Iino T."/>
            <person name="Shono N."/>
            <person name="Ito K."/>
            <person name="Nakamura R."/>
            <person name="Sueoka K."/>
            <person name="Harayama S."/>
            <person name="Ohkuma M."/>
        </authorList>
    </citation>
    <scope>NUCLEOTIDE SEQUENCE [LARGE SCALE GENOMIC DNA]</scope>
    <source>
        <strain evidence="3 4">MIC1-1</strain>
    </source>
</reference>
<dbReference type="SMART" id="SM00507">
    <property type="entry name" value="HNHc"/>
    <property type="match status" value="1"/>
</dbReference>
<evidence type="ECO:0000313" key="3">
    <source>
        <dbReference type="EMBL" id="GET23281.1"/>
    </source>
</evidence>
<protein>
    <recommendedName>
        <fullName evidence="2">HNH nuclease domain-containing protein</fullName>
    </recommendedName>
</protein>
<dbReference type="Proteomes" id="UP000396862">
    <property type="component" value="Unassembled WGS sequence"/>
</dbReference>
<dbReference type="EMBL" id="BLAU01000001">
    <property type="protein sequence ID" value="GET23281.1"/>
    <property type="molecule type" value="Genomic_DNA"/>
</dbReference>